<dbReference type="InterPro" id="IPR050832">
    <property type="entry name" value="Bact_Acetyltransf"/>
</dbReference>
<evidence type="ECO:0000256" key="8">
    <source>
        <dbReference type="ARBA" id="ARBA00048923"/>
    </source>
</evidence>
<dbReference type="GO" id="GO:0046677">
    <property type="term" value="P:response to antibiotic"/>
    <property type="evidence" value="ECO:0007669"/>
    <property type="project" value="UniProtKB-KW"/>
</dbReference>
<dbReference type="InterPro" id="IPR016181">
    <property type="entry name" value="Acyl_CoA_acyltransferase"/>
</dbReference>
<evidence type="ECO:0000313" key="12">
    <source>
        <dbReference type="Proteomes" id="UP000639274"/>
    </source>
</evidence>
<evidence type="ECO:0000256" key="4">
    <source>
        <dbReference type="ARBA" id="ARBA00022679"/>
    </source>
</evidence>
<dbReference type="PANTHER" id="PTHR43877">
    <property type="entry name" value="AMINOALKYLPHOSPHONATE N-ACETYLTRANSFERASE-RELATED-RELATED"/>
    <property type="match status" value="1"/>
</dbReference>
<dbReference type="Proteomes" id="UP000639274">
    <property type="component" value="Chromosome"/>
</dbReference>
<dbReference type="NCBIfam" id="NF043067">
    <property type="entry name" value="AAC_6p_group_E"/>
    <property type="match status" value="1"/>
</dbReference>
<dbReference type="SUPFAM" id="SSF55729">
    <property type="entry name" value="Acyl-CoA N-acyltransferases (Nat)"/>
    <property type="match status" value="1"/>
</dbReference>
<protein>
    <recommendedName>
        <fullName evidence="3 9">Aminoglycoside N(6')-acetyltransferase type 1</fullName>
        <ecNumber evidence="2 9">2.3.1.82</ecNumber>
    </recommendedName>
    <alternativeName>
        <fullName evidence="7 9">Aminoglycoside resistance protein</fullName>
    </alternativeName>
</protein>
<dbReference type="RefSeq" id="WP_200614022.1">
    <property type="nucleotide sequence ID" value="NZ_CP071518.1"/>
</dbReference>
<dbReference type="PROSITE" id="PS51186">
    <property type="entry name" value="GNAT"/>
    <property type="match status" value="1"/>
</dbReference>
<comment type="catalytic activity">
    <reaction evidence="8 9">
        <text>kanamycin B + acetyl-CoA = N(6')-acetylkanamycin B + CoA + H(+)</text>
        <dbReference type="Rhea" id="RHEA:16449"/>
        <dbReference type="ChEBI" id="CHEBI:15378"/>
        <dbReference type="ChEBI" id="CHEBI:57287"/>
        <dbReference type="ChEBI" id="CHEBI:57288"/>
        <dbReference type="ChEBI" id="CHEBI:58390"/>
        <dbReference type="ChEBI" id="CHEBI:58549"/>
        <dbReference type="EC" id="2.3.1.82"/>
    </reaction>
</comment>
<evidence type="ECO:0000256" key="9">
    <source>
        <dbReference type="PIRNR" id="PIRNR000452"/>
    </source>
</evidence>
<accession>A0A974XZ25</accession>
<name>A0A974XZ25_9GAMM</name>
<dbReference type="CDD" id="cd04301">
    <property type="entry name" value="NAT_SF"/>
    <property type="match status" value="1"/>
</dbReference>
<evidence type="ECO:0000256" key="7">
    <source>
        <dbReference type="ARBA" id="ARBA00029660"/>
    </source>
</evidence>
<dbReference type="GO" id="GO:0047663">
    <property type="term" value="F:aminoglycoside 6'-N-acetyltransferase activity"/>
    <property type="evidence" value="ECO:0007669"/>
    <property type="project" value="UniProtKB-EC"/>
</dbReference>
<evidence type="ECO:0000256" key="3">
    <source>
        <dbReference type="ARBA" id="ARBA00017677"/>
    </source>
</evidence>
<feature type="domain" description="N-acetyltransferase" evidence="10">
    <location>
        <begin position="1"/>
        <end position="154"/>
    </location>
</feature>
<comment type="function">
    <text evidence="9">Catalyzes the transfer of an acetyl group from acetyl-CoA to the 6'-amino group of aminoglycoside molecules conferring resistance to antibiotics containing the purpurosamine ring.</text>
</comment>
<evidence type="ECO:0000256" key="6">
    <source>
        <dbReference type="ARBA" id="ARBA00023315"/>
    </source>
</evidence>
<dbReference type="KEGG" id="lsf:I8J32_000145"/>
<dbReference type="AlphaFoldDB" id="A0A974XZ25"/>
<gene>
    <name evidence="11" type="ORF">I8J32_000145</name>
</gene>
<dbReference type="EC" id="2.3.1.82" evidence="2 9"/>
<dbReference type="EMBL" id="CP071518">
    <property type="protein sequence ID" value="QSX78416.1"/>
    <property type="molecule type" value="Genomic_DNA"/>
</dbReference>
<organism evidence="11 12">
    <name type="scientific">Agrilutibacter solisilvae</name>
    <dbReference type="NCBI Taxonomy" id="2763317"/>
    <lineage>
        <taxon>Bacteria</taxon>
        <taxon>Pseudomonadati</taxon>
        <taxon>Pseudomonadota</taxon>
        <taxon>Gammaproteobacteria</taxon>
        <taxon>Lysobacterales</taxon>
        <taxon>Lysobacteraceae</taxon>
        <taxon>Agrilutibacter</taxon>
    </lineage>
</organism>
<proteinExistence type="predicted"/>
<sequence>MSPSWRIVRAGADEAGGWSTLRAALWPHEDPARHAADIRQVLGRGDTAVGFLALDVDDARTLGFAEATLRSDYVNGCESSPVGFLEGWYVLPDARSRGIGRALVAAVEDWARQRGCTELASDAPLENVDAQRAHQACGFDEAERVIYFHKRLAP</sequence>
<reference evidence="11 12" key="1">
    <citation type="submission" date="2021-03" db="EMBL/GenBank/DDBJ databases">
        <title>Lysobacter sp. nov. isolated from soil of gangwondo yeongwol, south Korea.</title>
        <authorList>
            <person name="Kim K.R."/>
            <person name="Kim K.H."/>
            <person name="Jeon C.O."/>
        </authorList>
    </citation>
    <scope>NUCLEOTIDE SEQUENCE [LARGE SCALE GENOMIC DNA]</scope>
    <source>
        <strain evidence="11 12">R19</strain>
    </source>
</reference>
<dbReference type="InterPro" id="IPR000182">
    <property type="entry name" value="GNAT_dom"/>
</dbReference>
<dbReference type="InterPro" id="IPR024170">
    <property type="entry name" value="Aminoglycoside_N6-AcTrfrase"/>
</dbReference>
<comment type="subunit">
    <text evidence="1 9">Homodimer.</text>
</comment>
<evidence type="ECO:0000256" key="1">
    <source>
        <dbReference type="ARBA" id="ARBA00011738"/>
    </source>
</evidence>
<evidence type="ECO:0000256" key="2">
    <source>
        <dbReference type="ARBA" id="ARBA00012888"/>
    </source>
</evidence>
<keyword evidence="12" id="KW-1185">Reference proteome</keyword>
<keyword evidence="6 9" id="KW-0012">Acyltransferase</keyword>
<dbReference type="Gene3D" id="3.40.630.30">
    <property type="match status" value="1"/>
</dbReference>
<evidence type="ECO:0000313" key="11">
    <source>
        <dbReference type="EMBL" id="QSX78416.1"/>
    </source>
</evidence>
<keyword evidence="5 9" id="KW-0046">Antibiotic resistance</keyword>
<dbReference type="PIRSF" id="PIRSF000452">
    <property type="entry name" value="6-N-acetyltransf"/>
    <property type="match status" value="1"/>
</dbReference>
<keyword evidence="4 9" id="KW-0808">Transferase</keyword>
<evidence type="ECO:0000259" key="10">
    <source>
        <dbReference type="PROSITE" id="PS51186"/>
    </source>
</evidence>
<evidence type="ECO:0000256" key="5">
    <source>
        <dbReference type="ARBA" id="ARBA00023251"/>
    </source>
</evidence>
<dbReference type="Pfam" id="PF00583">
    <property type="entry name" value="Acetyltransf_1"/>
    <property type="match status" value="1"/>
</dbReference>